<feature type="compositionally biased region" description="Pro residues" evidence="1">
    <location>
        <begin position="434"/>
        <end position="444"/>
    </location>
</feature>
<dbReference type="PANTHER" id="PTHR47199:SF2">
    <property type="entry name" value="PHOTOSYSTEM II STABILITY_ASSEMBLY FACTOR HCF136, CHLOROPLASTIC"/>
    <property type="match status" value="1"/>
</dbReference>
<evidence type="ECO:0008006" key="5">
    <source>
        <dbReference type="Google" id="ProtNLM"/>
    </source>
</evidence>
<evidence type="ECO:0000313" key="4">
    <source>
        <dbReference type="Proteomes" id="UP001190700"/>
    </source>
</evidence>
<name>A0AAE0BL12_9CHLO</name>
<evidence type="ECO:0000256" key="1">
    <source>
        <dbReference type="SAM" id="MobiDB-lite"/>
    </source>
</evidence>
<comment type="caution">
    <text evidence="3">The sequence shown here is derived from an EMBL/GenBank/DDBJ whole genome shotgun (WGS) entry which is preliminary data.</text>
</comment>
<dbReference type="EMBL" id="LGRX02034180">
    <property type="protein sequence ID" value="KAK3238541.1"/>
    <property type="molecule type" value="Genomic_DNA"/>
</dbReference>
<sequence length="444" mass="47956">MILYLHIYLAALVSVSSASEVGWLDDVSGTNKALYGTTMINLASAWAVGELDTVLKSDGTAWTPRETGLFYGNLGCTWFDVSFPEHCFPNPDYKPGRYATYCTYTTGWVVGEHAIIAKTEDDGATWNEQSNFDFSKEPWLTATFHTVTLRAVQVTPRTVTLRAVQVTPRTVTLQAVQVTPRTVTLRAVQAASIQTAYACGDNGTVLATFDGGGLWSALDTRVATGLHDLFFLSNSTGFAVGQGGVVIATEDFGLTWHLVTSEAFSAATLRAIKCWRNGYDWKWRTYEPGAGHSCFIVGREGTILFSSDTGATWTRQSACAEDADLYDVAFREGLSQGWAVGVEGIVCYTEDLGATWQAQVDKSDADHYAIDNVDHFDPVMVGDHGRIMSYYSLLPSSPHPSPPLMAPPHPFPRPPPPPPPPSPPPPSLHASSPPSTPSAPPSAG</sequence>
<proteinExistence type="predicted"/>
<reference evidence="3 4" key="1">
    <citation type="journal article" date="2015" name="Genome Biol. Evol.">
        <title>Comparative Genomics of a Bacterivorous Green Alga Reveals Evolutionary Causalities and Consequences of Phago-Mixotrophic Mode of Nutrition.</title>
        <authorList>
            <person name="Burns J.A."/>
            <person name="Paasch A."/>
            <person name="Narechania A."/>
            <person name="Kim E."/>
        </authorList>
    </citation>
    <scope>NUCLEOTIDE SEQUENCE [LARGE SCALE GENOMIC DNA]</scope>
    <source>
        <strain evidence="3 4">PLY_AMNH</strain>
    </source>
</reference>
<keyword evidence="2" id="KW-0732">Signal</keyword>
<keyword evidence="4" id="KW-1185">Reference proteome</keyword>
<feature type="compositionally biased region" description="Pro residues" evidence="1">
    <location>
        <begin position="398"/>
        <end position="427"/>
    </location>
</feature>
<dbReference type="PANTHER" id="PTHR47199">
    <property type="entry name" value="PHOTOSYSTEM II STABILITY/ASSEMBLY FACTOR HCF136, CHLOROPLASTIC"/>
    <property type="match status" value="1"/>
</dbReference>
<dbReference type="Gene3D" id="2.130.10.10">
    <property type="entry name" value="YVTN repeat-like/Quinoprotein amine dehydrogenase"/>
    <property type="match status" value="1"/>
</dbReference>
<dbReference type="InterPro" id="IPR015943">
    <property type="entry name" value="WD40/YVTN_repeat-like_dom_sf"/>
</dbReference>
<organism evidence="3 4">
    <name type="scientific">Cymbomonas tetramitiformis</name>
    <dbReference type="NCBI Taxonomy" id="36881"/>
    <lineage>
        <taxon>Eukaryota</taxon>
        <taxon>Viridiplantae</taxon>
        <taxon>Chlorophyta</taxon>
        <taxon>Pyramimonadophyceae</taxon>
        <taxon>Pyramimonadales</taxon>
        <taxon>Pyramimonadaceae</taxon>
        <taxon>Cymbomonas</taxon>
    </lineage>
</organism>
<feature type="signal peptide" evidence="2">
    <location>
        <begin position="1"/>
        <end position="18"/>
    </location>
</feature>
<feature type="chain" id="PRO_5042245794" description="Photosynthesis system II assembly factor Ycf48/Hcf136-like domain-containing protein" evidence="2">
    <location>
        <begin position="19"/>
        <end position="444"/>
    </location>
</feature>
<dbReference type="SUPFAM" id="SSF110296">
    <property type="entry name" value="Oligoxyloglucan reducing end-specific cellobiohydrolase"/>
    <property type="match status" value="1"/>
</dbReference>
<gene>
    <name evidence="3" type="ORF">CYMTET_51456</name>
</gene>
<dbReference type="Proteomes" id="UP001190700">
    <property type="component" value="Unassembled WGS sequence"/>
</dbReference>
<accession>A0AAE0BL12</accession>
<feature type="region of interest" description="Disordered" evidence="1">
    <location>
        <begin position="398"/>
        <end position="444"/>
    </location>
</feature>
<evidence type="ECO:0000313" key="3">
    <source>
        <dbReference type="EMBL" id="KAK3238541.1"/>
    </source>
</evidence>
<dbReference type="AlphaFoldDB" id="A0AAE0BL12"/>
<evidence type="ECO:0000256" key="2">
    <source>
        <dbReference type="SAM" id="SignalP"/>
    </source>
</evidence>
<protein>
    <recommendedName>
        <fullName evidence="5">Photosynthesis system II assembly factor Ycf48/Hcf136-like domain-containing protein</fullName>
    </recommendedName>
</protein>